<dbReference type="Gene3D" id="2.40.40.10">
    <property type="entry name" value="RlpA-like domain"/>
    <property type="match status" value="1"/>
</dbReference>
<dbReference type="InterPro" id="IPR051933">
    <property type="entry name" value="Resuscitation_pf_RpfB"/>
</dbReference>
<reference evidence="4 5" key="1">
    <citation type="journal article" date="2017" name="Front. Microbiol.">
        <title>New Insights into the Diversity of the Genus Faecalibacterium.</title>
        <authorList>
            <person name="Benevides L."/>
            <person name="Burman S."/>
            <person name="Martin R."/>
            <person name="Robert V."/>
            <person name="Thomas M."/>
            <person name="Miquel S."/>
            <person name="Chain F."/>
            <person name="Sokol H."/>
            <person name="Bermudez-Humaran L.G."/>
            <person name="Morrison M."/>
            <person name="Langella P."/>
            <person name="Azevedo V.A."/>
            <person name="Chatel J.M."/>
            <person name="Soares S."/>
        </authorList>
    </citation>
    <scope>NUCLEOTIDE SEQUENCE [LARGE SCALE GENOMIC DNA]</scope>
    <source>
        <strain evidence="5">CNCM I-4540</strain>
    </source>
</reference>
<proteinExistence type="predicted"/>
<dbReference type="GO" id="GO:0004553">
    <property type="term" value="F:hydrolase activity, hydrolyzing O-glycosyl compounds"/>
    <property type="evidence" value="ECO:0007669"/>
    <property type="project" value="InterPro"/>
</dbReference>
<dbReference type="EMBL" id="NMTQ01000037">
    <property type="protein sequence ID" value="PDX57480.1"/>
    <property type="molecule type" value="Genomic_DNA"/>
</dbReference>
<dbReference type="InterPro" id="IPR036908">
    <property type="entry name" value="RlpA-like_sf"/>
</dbReference>
<dbReference type="SUPFAM" id="SSF50685">
    <property type="entry name" value="Barwin-like endoglucanases"/>
    <property type="match status" value="1"/>
</dbReference>
<dbReference type="GO" id="GO:0009254">
    <property type="term" value="P:peptidoglycan turnover"/>
    <property type="evidence" value="ECO:0007669"/>
    <property type="project" value="InterPro"/>
</dbReference>
<evidence type="ECO:0000256" key="1">
    <source>
        <dbReference type="ARBA" id="ARBA00022729"/>
    </source>
</evidence>
<evidence type="ECO:0000313" key="5">
    <source>
        <dbReference type="Proteomes" id="UP000220752"/>
    </source>
</evidence>
<dbReference type="InterPro" id="IPR010611">
    <property type="entry name" value="3D_dom"/>
</dbReference>
<dbReference type="Pfam" id="PF06725">
    <property type="entry name" value="3D"/>
    <property type="match status" value="1"/>
</dbReference>
<dbReference type="PANTHER" id="PTHR39160:SF4">
    <property type="entry name" value="RESUSCITATION-PROMOTING FACTOR RPFB"/>
    <property type="match status" value="1"/>
</dbReference>
<accession>A0A2A6Z7Y1</accession>
<gene>
    <name evidence="4" type="ORF">CGS46_13240</name>
</gene>
<sequence>MKAVLGLLIALEAVNCAQLSLKDARIDDLEGQQIINRSRLENWQTRAMRDEQTIEDLQKAADEAETALPDGLELVDAGEFECTAYCGEKYPHICGEGKGITASGAPFTPDQTVAADQSIFPFGTVLYIEGVGVRVVQDKGSGIQGKHLDVAVSGTHEDALAWSGYGKHKVWVMKEVNENDGE</sequence>
<protein>
    <recommendedName>
        <fullName evidence="3">3D domain-containing protein</fullName>
    </recommendedName>
</protein>
<dbReference type="CDD" id="cd14667">
    <property type="entry name" value="3D_containing_proteins"/>
    <property type="match status" value="1"/>
</dbReference>
<feature type="coiled-coil region" evidence="2">
    <location>
        <begin position="40"/>
        <end position="67"/>
    </location>
</feature>
<keyword evidence="5" id="KW-1185">Reference proteome</keyword>
<organism evidence="4 5">
    <name type="scientific">Faecalibacterium langellae</name>
    <dbReference type="NCBI Taxonomy" id="3435293"/>
    <lineage>
        <taxon>Bacteria</taxon>
        <taxon>Bacillati</taxon>
        <taxon>Bacillota</taxon>
        <taxon>Clostridia</taxon>
        <taxon>Eubacteriales</taxon>
        <taxon>Oscillospiraceae</taxon>
        <taxon>Faecalibacterium</taxon>
    </lineage>
</organism>
<keyword evidence="1" id="KW-0732">Signal</keyword>
<dbReference type="InterPro" id="IPR059180">
    <property type="entry name" value="3D_YorM"/>
</dbReference>
<comment type="caution">
    <text evidence="4">The sequence shown here is derived from an EMBL/GenBank/DDBJ whole genome shotgun (WGS) entry which is preliminary data.</text>
</comment>
<keyword evidence="2" id="KW-0175">Coiled coil</keyword>
<evidence type="ECO:0000313" key="4">
    <source>
        <dbReference type="EMBL" id="PDX57480.1"/>
    </source>
</evidence>
<dbReference type="PANTHER" id="PTHR39160">
    <property type="entry name" value="CELL WALL-BINDING PROTEIN YOCH"/>
    <property type="match status" value="1"/>
</dbReference>
<feature type="domain" description="3D" evidence="3">
    <location>
        <begin position="112"/>
        <end position="172"/>
    </location>
</feature>
<evidence type="ECO:0000259" key="3">
    <source>
        <dbReference type="Pfam" id="PF06725"/>
    </source>
</evidence>
<evidence type="ECO:0000256" key="2">
    <source>
        <dbReference type="SAM" id="Coils"/>
    </source>
</evidence>
<dbReference type="Proteomes" id="UP000220752">
    <property type="component" value="Unassembled WGS sequence"/>
</dbReference>
<name>A0A2A6Z7Y1_9FIRM</name>
<dbReference type="GO" id="GO:0019867">
    <property type="term" value="C:outer membrane"/>
    <property type="evidence" value="ECO:0007669"/>
    <property type="project" value="InterPro"/>
</dbReference>
<dbReference type="AlphaFoldDB" id="A0A2A6Z7Y1"/>